<keyword evidence="7" id="KW-1185">Reference proteome</keyword>
<dbReference type="CDD" id="cd00156">
    <property type="entry name" value="REC"/>
    <property type="match status" value="1"/>
</dbReference>
<dbReference type="PROSITE" id="PS50113">
    <property type="entry name" value="PAC"/>
    <property type="match status" value="2"/>
</dbReference>
<dbReference type="PANTHER" id="PTHR44757">
    <property type="entry name" value="DIGUANYLATE CYCLASE DGCP"/>
    <property type="match status" value="1"/>
</dbReference>
<dbReference type="Gene3D" id="3.40.50.2300">
    <property type="match status" value="1"/>
</dbReference>
<feature type="domain" description="PAS" evidence="4">
    <location>
        <begin position="146"/>
        <end position="191"/>
    </location>
</feature>
<dbReference type="Gene3D" id="3.30.450.20">
    <property type="entry name" value="PAS domain"/>
    <property type="match status" value="3"/>
</dbReference>
<feature type="domain" description="Response regulatory" evidence="3">
    <location>
        <begin position="15"/>
        <end position="130"/>
    </location>
</feature>
<dbReference type="InterPro" id="IPR001610">
    <property type="entry name" value="PAC"/>
</dbReference>
<dbReference type="InterPro" id="IPR000014">
    <property type="entry name" value="PAS"/>
</dbReference>
<proteinExistence type="predicted"/>
<dbReference type="InterPro" id="IPR013656">
    <property type="entry name" value="PAS_4"/>
</dbReference>
<dbReference type="SUPFAM" id="SSF55785">
    <property type="entry name" value="PYP-like sensor domain (PAS domain)"/>
    <property type="match status" value="3"/>
</dbReference>
<dbReference type="PROSITE" id="PS50112">
    <property type="entry name" value="PAS"/>
    <property type="match status" value="3"/>
</dbReference>
<dbReference type="Pfam" id="PF08448">
    <property type="entry name" value="PAS_4"/>
    <property type="match status" value="2"/>
</dbReference>
<gene>
    <name evidence="6" type="ORF">Metli_0300</name>
</gene>
<dbReference type="Proteomes" id="UP000005095">
    <property type="component" value="Chromosome"/>
</dbReference>
<dbReference type="InterPro" id="IPR001789">
    <property type="entry name" value="Sig_transdc_resp-reg_receiver"/>
</dbReference>
<dbReference type="NCBIfam" id="TIGR00229">
    <property type="entry name" value="sensory_box"/>
    <property type="match status" value="2"/>
</dbReference>
<name>J1KZU1_9EURY</name>
<dbReference type="OrthoDB" id="116661at2157"/>
<feature type="domain" description="PAC" evidence="5">
    <location>
        <begin position="219"/>
        <end position="271"/>
    </location>
</feature>
<dbReference type="RefSeq" id="WP_004037375.1">
    <property type="nucleotide sequence ID" value="NZ_CM001555.1"/>
</dbReference>
<evidence type="ECO:0000313" key="6">
    <source>
        <dbReference type="EMBL" id="EJG06272.1"/>
    </source>
</evidence>
<evidence type="ECO:0000313" key="7">
    <source>
        <dbReference type="Proteomes" id="UP000005095"/>
    </source>
</evidence>
<dbReference type="SUPFAM" id="SSF52172">
    <property type="entry name" value="CheY-like"/>
    <property type="match status" value="1"/>
</dbReference>
<dbReference type="SMART" id="SM00091">
    <property type="entry name" value="PAS"/>
    <property type="match status" value="3"/>
</dbReference>
<dbReference type="CDD" id="cd00130">
    <property type="entry name" value="PAS"/>
    <property type="match status" value="2"/>
</dbReference>
<dbReference type="EMBL" id="CM001555">
    <property type="protein sequence ID" value="EJG06272.1"/>
    <property type="molecule type" value="Genomic_DNA"/>
</dbReference>
<dbReference type="GO" id="GO:0000160">
    <property type="term" value="P:phosphorelay signal transduction system"/>
    <property type="evidence" value="ECO:0007669"/>
    <property type="project" value="InterPro"/>
</dbReference>
<evidence type="ECO:0000256" key="2">
    <source>
        <dbReference type="SAM" id="MobiDB-lite"/>
    </source>
</evidence>
<feature type="domain" description="PAS" evidence="4">
    <location>
        <begin position="411"/>
        <end position="456"/>
    </location>
</feature>
<feature type="domain" description="PAC" evidence="5">
    <location>
        <begin position="358"/>
        <end position="410"/>
    </location>
</feature>
<accession>J1KZU1</accession>
<dbReference type="InterPro" id="IPR000700">
    <property type="entry name" value="PAS-assoc_C"/>
</dbReference>
<evidence type="ECO:0000259" key="4">
    <source>
        <dbReference type="PROSITE" id="PS50112"/>
    </source>
</evidence>
<feature type="region of interest" description="Disordered" evidence="2">
    <location>
        <begin position="521"/>
        <end position="541"/>
    </location>
</feature>
<dbReference type="STRING" id="28892.Metli_0300"/>
<evidence type="ECO:0000256" key="1">
    <source>
        <dbReference type="PROSITE-ProRule" id="PRU00169"/>
    </source>
</evidence>
<protein>
    <submittedName>
        <fullName evidence="6">Putative PAS/PAC sensor protein</fullName>
    </submittedName>
</protein>
<dbReference type="SMART" id="SM00448">
    <property type="entry name" value="REC"/>
    <property type="match status" value="1"/>
</dbReference>
<organism evidence="6 7">
    <name type="scientific">Methanofollis liminatans DSM 4140</name>
    <dbReference type="NCBI Taxonomy" id="28892"/>
    <lineage>
        <taxon>Archaea</taxon>
        <taxon>Methanobacteriati</taxon>
        <taxon>Methanobacteriota</taxon>
        <taxon>Stenosarchaea group</taxon>
        <taxon>Methanomicrobia</taxon>
        <taxon>Methanomicrobiales</taxon>
        <taxon>Methanomicrobiaceae</taxon>
        <taxon>Methanofollis</taxon>
    </lineage>
</organism>
<dbReference type="SMART" id="SM00086">
    <property type="entry name" value="PAC"/>
    <property type="match status" value="2"/>
</dbReference>
<dbReference type="Pfam" id="PF00072">
    <property type="entry name" value="Response_reg"/>
    <property type="match status" value="1"/>
</dbReference>
<sequence length="541" mass="59535">MDFPEPHYSNKQKISVLYIDDEPALVEIGKLFLERGGKIAVTPATSAEEALPLLAGGAIDGVVSDLQMPGMDGIELLREVRRRYGPLPFIIFTGKGREEAVIEALNAGVDYYLQKGGAPKPQFAELENSIIQAVEKRRIARALEESEERYRTVVEDQTEMICWFDPEGVILFANEAFCRHFGVPGKEMVGRRFTPKIPVHEQGRLRRHFASLTPDHPAAHIDHQVVMPSGEVRWHGWTDRASFDPAGNLIRIQSVGRDITDYKNAEAAILASEQRLKGVIESLPDPTFAIDREGRVTLWNRQMERLTGVAAAGVIGRSDCDPQIRGQVRPVLAEIVLGRASGETRSRHTAARWEDGSLTGEITVITGDGEERVLQGRATPLRGPDGETVGAIESLRDITEIRAGERTLHEANALLEWTIDALPEIVGIMRPDRRVIRYNRAGYEALGMTPEEVAGKPCYSLIGRARPCEACATEMALKSRKPETIEKYVPELDQHLRCTSVPIIDRDGEVCLVVEQLAPVPAGEPGEGEAPDDALTGAGTS</sequence>
<dbReference type="InterPro" id="IPR011006">
    <property type="entry name" value="CheY-like_superfamily"/>
</dbReference>
<dbReference type="InterPro" id="IPR052155">
    <property type="entry name" value="Biofilm_reg_signaling"/>
</dbReference>
<keyword evidence="1" id="KW-0597">Phosphoprotein</keyword>
<feature type="domain" description="PAS" evidence="4">
    <location>
        <begin position="272"/>
        <end position="318"/>
    </location>
</feature>
<evidence type="ECO:0000259" key="3">
    <source>
        <dbReference type="PROSITE" id="PS50110"/>
    </source>
</evidence>
<dbReference type="InterPro" id="IPR035965">
    <property type="entry name" value="PAS-like_dom_sf"/>
</dbReference>
<reference evidence="6 7" key="1">
    <citation type="submission" date="2011-08" db="EMBL/GenBank/DDBJ databases">
        <title>The complete genome of Methanofollis liminatans DSM 4140.</title>
        <authorList>
            <consortium name="US DOE Joint Genome Institute (JGI-PGF)"/>
            <person name="Lucas S."/>
            <person name="Han J."/>
            <person name="Lapidus A."/>
            <person name="Bruce D."/>
            <person name="Goodwin L."/>
            <person name="Pitluck S."/>
            <person name="Peters L."/>
            <person name="Kyrpides N."/>
            <person name="Mavromatis K."/>
            <person name="Ivanova N."/>
            <person name="Mikhailova N."/>
            <person name="Lu M."/>
            <person name="Detter J.C."/>
            <person name="Tapia R."/>
            <person name="Han C."/>
            <person name="Land M."/>
            <person name="Hauser L."/>
            <person name="Markowitz V."/>
            <person name="Cheng J.-F."/>
            <person name="Hugenholtz P."/>
            <person name="Woyke T."/>
            <person name="Wu D."/>
            <person name="Spring S."/>
            <person name="Schuler E."/>
            <person name="Brambilla E."/>
            <person name="Klenk H.-P."/>
            <person name="Eisen J.A."/>
        </authorList>
    </citation>
    <scope>NUCLEOTIDE SEQUENCE [LARGE SCALE GENOMIC DNA]</scope>
    <source>
        <strain evidence="6 7">DSM 4140</strain>
    </source>
</reference>
<feature type="modified residue" description="4-aspartylphosphate" evidence="1">
    <location>
        <position position="65"/>
    </location>
</feature>
<dbReference type="AlphaFoldDB" id="J1KZU1"/>
<dbReference type="Pfam" id="PF13426">
    <property type="entry name" value="PAS_9"/>
    <property type="match status" value="1"/>
</dbReference>
<dbReference type="PANTHER" id="PTHR44757:SF4">
    <property type="entry name" value="DIGUANYLATE CYCLASE DGCE-RELATED"/>
    <property type="match status" value="1"/>
</dbReference>
<dbReference type="HOGENOM" id="CLU_022064_0_0_2"/>
<evidence type="ECO:0000259" key="5">
    <source>
        <dbReference type="PROSITE" id="PS50113"/>
    </source>
</evidence>
<dbReference type="PROSITE" id="PS50110">
    <property type="entry name" value="RESPONSE_REGULATORY"/>
    <property type="match status" value="1"/>
</dbReference>